<dbReference type="AlphaFoldDB" id="A0A7R9PNX0"/>
<dbReference type="EMBL" id="OE842388">
    <property type="protein sequence ID" value="CAD7599881.1"/>
    <property type="molecule type" value="Genomic_DNA"/>
</dbReference>
<proteinExistence type="predicted"/>
<accession>A0A7R9PNX0</accession>
<organism evidence="1">
    <name type="scientific">Timema genevievae</name>
    <name type="common">Walking stick</name>
    <dbReference type="NCBI Taxonomy" id="629358"/>
    <lineage>
        <taxon>Eukaryota</taxon>
        <taxon>Metazoa</taxon>
        <taxon>Ecdysozoa</taxon>
        <taxon>Arthropoda</taxon>
        <taxon>Hexapoda</taxon>
        <taxon>Insecta</taxon>
        <taxon>Pterygota</taxon>
        <taxon>Neoptera</taxon>
        <taxon>Polyneoptera</taxon>
        <taxon>Phasmatodea</taxon>
        <taxon>Timematodea</taxon>
        <taxon>Timematoidea</taxon>
        <taxon>Timematidae</taxon>
        <taxon>Timema</taxon>
    </lineage>
</organism>
<gene>
    <name evidence="1" type="ORF">TGEB3V08_LOCUS7469</name>
</gene>
<reference evidence="1" key="1">
    <citation type="submission" date="2020-11" db="EMBL/GenBank/DDBJ databases">
        <authorList>
            <person name="Tran Van P."/>
        </authorList>
    </citation>
    <scope>NUCLEOTIDE SEQUENCE</scope>
</reference>
<sequence>MFKGPLAFLLISDPSSPGITPIDQTHEPPLIMAPTYQFLLQGVYPPEKSGKTGTGREFEVIFPSHIDLFG</sequence>
<name>A0A7R9PNX0_TIMGE</name>
<evidence type="ECO:0000313" key="1">
    <source>
        <dbReference type="EMBL" id="CAD7599881.1"/>
    </source>
</evidence>
<protein>
    <submittedName>
        <fullName evidence="1">Uncharacterized protein</fullName>
    </submittedName>
</protein>